<keyword evidence="2" id="KW-1185">Reference proteome</keyword>
<dbReference type="EMBL" id="QJNU01000690">
    <property type="protein sequence ID" value="RYO89509.1"/>
    <property type="molecule type" value="Genomic_DNA"/>
</dbReference>
<comment type="caution">
    <text evidence="1">The sequence shown here is derived from an EMBL/GenBank/DDBJ whole genome shotgun (WGS) entry which is preliminary data.</text>
</comment>
<accession>A0A4Q4T063</accession>
<protein>
    <submittedName>
        <fullName evidence="1">Uncharacterized protein</fullName>
    </submittedName>
</protein>
<evidence type="ECO:0000313" key="1">
    <source>
        <dbReference type="EMBL" id="RYO89509.1"/>
    </source>
</evidence>
<gene>
    <name evidence="1" type="ORF">DL764_008562</name>
</gene>
<evidence type="ECO:0000313" key="2">
    <source>
        <dbReference type="Proteomes" id="UP000293360"/>
    </source>
</evidence>
<organism evidence="1 2">
    <name type="scientific">Monosporascus ibericus</name>
    <dbReference type="NCBI Taxonomy" id="155417"/>
    <lineage>
        <taxon>Eukaryota</taxon>
        <taxon>Fungi</taxon>
        <taxon>Dikarya</taxon>
        <taxon>Ascomycota</taxon>
        <taxon>Pezizomycotina</taxon>
        <taxon>Sordariomycetes</taxon>
        <taxon>Xylariomycetidae</taxon>
        <taxon>Xylariales</taxon>
        <taxon>Xylariales incertae sedis</taxon>
        <taxon>Monosporascus</taxon>
    </lineage>
</organism>
<sequence length="88" mass="8994">MRHEGVRALATAAASVAAGARGLDDAFASPAHNVQGPRECVEGDLLGLDDGGGQAGFRYDGDGEEEDAAYEAQLRGLEPEDGDLAGHV</sequence>
<name>A0A4Q4T063_9PEZI</name>
<reference evidence="1 2" key="1">
    <citation type="submission" date="2018-06" db="EMBL/GenBank/DDBJ databases">
        <title>Complete Genomes of Monosporascus.</title>
        <authorList>
            <person name="Robinson A.J."/>
            <person name="Natvig D.O."/>
        </authorList>
    </citation>
    <scope>NUCLEOTIDE SEQUENCE [LARGE SCALE GENOMIC DNA]</scope>
    <source>
        <strain evidence="1 2">CBS 110550</strain>
    </source>
</reference>
<dbReference type="Proteomes" id="UP000293360">
    <property type="component" value="Unassembled WGS sequence"/>
</dbReference>
<proteinExistence type="predicted"/>
<dbReference type="AlphaFoldDB" id="A0A4Q4T063"/>